<accession>A0AAP0P598</accession>
<keyword evidence="2" id="KW-1185">Reference proteome</keyword>
<name>A0AAP0P598_9MAGN</name>
<evidence type="ECO:0000313" key="1">
    <source>
        <dbReference type="EMBL" id="KAK9128036.1"/>
    </source>
</evidence>
<gene>
    <name evidence="1" type="ORF">Syun_016833</name>
</gene>
<reference evidence="1 2" key="1">
    <citation type="submission" date="2024-01" db="EMBL/GenBank/DDBJ databases">
        <title>Genome assemblies of Stephania.</title>
        <authorList>
            <person name="Yang L."/>
        </authorList>
    </citation>
    <scope>NUCLEOTIDE SEQUENCE [LARGE SCALE GENOMIC DNA]</scope>
    <source>
        <strain evidence="1">YNDBR</strain>
        <tissue evidence="1">Leaf</tissue>
    </source>
</reference>
<dbReference type="AlphaFoldDB" id="A0AAP0P598"/>
<sequence>MITGPPHLRLLYTFSSHPSLCLHLATHSSSSRPPPPPPPPFLGFLFIFF</sequence>
<organism evidence="1 2">
    <name type="scientific">Stephania yunnanensis</name>
    <dbReference type="NCBI Taxonomy" id="152371"/>
    <lineage>
        <taxon>Eukaryota</taxon>
        <taxon>Viridiplantae</taxon>
        <taxon>Streptophyta</taxon>
        <taxon>Embryophyta</taxon>
        <taxon>Tracheophyta</taxon>
        <taxon>Spermatophyta</taxon>
        <taxon>Magnoliopsida</taxon>
        <taxon>Ranunculales</taxon>
        <taxon>Menispermaceae</taxon>
        <taxon>Menispermoideae</taxon>
        <taxon>Cissampelideae</taxon>
        <taxon>Stephania</taxon>
    </lineage>
</organism>
<evidence type="ECO:0000313" key="2">
    <source>
        <dbReference type="Proteomes" id="UP001420932"/>
    </source>
</evidence>
<dbReference type="EMBL" id="JBBNAF010000007">
    <property type="protein sequence ID" value="KAK9128036.1"/>
    <property type="molecule type" value="Genomic_DNA"/>
</dbReference>
<protein>
    <submittedName>
        <fullName evidence="1">Uncharacterized protein</fullName>
    </submittedName>
</protein>
<proteinExistence type="predicted"/>
<comment type="caution">
    <text evidence="1">The sequence shown here is derived from an EMBL/GenBank/DDBJ whole genome shotgun (WGS) entry which is preliminary data.</text>
</comment>
<dbReference type="Proteomes" id="UP001420932">
    <property type="component" value="Unassembled WGS sequence"/>
</dbReference>